<feature type="domain" description="Porphobilinogen deaminase N-terminal" evidence="8">
    <location>
        <begin position="1"/>
        <end position="164"/>
    </location>
</feature>
<name>A0ABM6SMN1_9ACTN</name>
<keyword evidence="4" id="KW-0808">Transferase</keyword>
<reference evidence="9 10" key="1">
    <citation type="submission" date="2018-02" db="EMBL/GenBank/DDBJ databases">
        <title>Complete genome sequence of Streptomyces dengpaensis, the producer of angucyclines.</title>
        <authorList>
            <person name="Yumei L."/>
        </authorList>
    </citation>
    <scope>NUCLEOTIDE SEQUENCE [LARGE SCALE GENOMIC DNA]</scope>
    <source>
        <strain evidence="9 10">XZHG99</strain>
    </source>
</reference>
<dbReference type="InterPro" id="IPR036803">
    <property type="entry name" value="Porphobilinogen_deaminase_C_sf"/>
</dbReference>
<evidence type="ECO:0000256" key="2">
    <source>
        <dbReference type="ARBA" id="ARBA00005638"/>
    </source>
</evidence>
<dbReference type="RefSeq" id="WP_099498516.1">
    <property type="nucleotide sequence ID" value="NZ_CP026652.1"/>
</dbReference>
<protein>
    <recommendedName>
        <fullName evidence="3 7">Hydroxymethylbilane synthase</fullName>
        <ecNumber evidence="3 7">2.5.1.61</ecNumber>
    </recommendedName>
</protein>
<dbReference type="Proteomes" id="UP000238413">
    <property type="component" value="Chromosome"/>
</dbReference>
<dbReference type="PRINTS" id="PR00151">
    <property type="entry name" value="PORPHBDMNASE"/>
</dbReference>
<keyword evidence="10" id="KW-1185">Reference proteome</keyword>
<keyword evidence="5" id="KW-0627">Porphyrin biosynthesis</keyword>
<gene>
    <name evidence="9" type="primary">hemC</name>
    <name evidence="9" type="ORF">C4B68_06865</name>
</gene>
<dbReference type="Gene3D" id="3.40.190.10">
    <property type="entry name" value="Periplasmic binding protein-like II"/>
    <property type="match status" value="2"/>
</dbReference>
<dbReference type="EC" id="2.5.1.61" evidence="3 7"/>
<evidence type="ECO:0000256" key="3">
    <source>
        <dbReference type="ARBA" id="ARBA00012655"/>
    </source>
</evidence>
<evidence type="ECO:0000256" key="4">
    <source>
        <dbReference type="ARBA" id="ARBA00022679"/>
    </source>
</evidence>
<dbReference type="Pfam" id="PF01379">
    <property type="entry name" value="Porphobil_deam"/>
    <property type="match status" value="1"/>
</dbReference>
<evidence type="ECO:0000259" key="8">
    <source>
        <dbReference type="Pfam" id="PF01379"/>
    </source>
</evidence>
<evidence type="ECO:0000256" key="7">
    <source>
        <dbReference type="NCBIfam" id="TIGR00212"/>
    </source>
</evidence>
<sequence>MGGKAVWVRELDRALAAARVDVTVSCAKDLPGPHERGTETTIGAVLPREDARDALVLPAGQPDATLDDLPPGSILGTSAPRRIAQLRTRYPYLTIQPVRGNLMPRLARLDAGEGDKPLDALVVSYAGLCRVSHADRATQLIPASVLAPATGAGTLVVEQRSGDTIAAHFLDAINDPATARLLAVERGVLAQLKGNCQTACSVHAHYTDKPHRIRVDAAVFHPSDGDAIHVAATGPADDLGGLVENITQLLHGEGVERLLPR</sequence>
<dbReference type="PANTHER" id="PTHR11557">
    <property type="entry name" value="PORPHOBILINOGEN DEAMINASE"/>
    <property type="match status" value="1"/>
</dbReference>
<evidence type="ECO:0000313" key="10">
    <source>
        <dbReference type="Proteomes" id="UP000238413"/>
    </source>
</evidence>
<evidence type="ECO:0000256" key="5">
    <source>
        <dbReference type="ARBA" id="ARBA00023244"/>
    </source>
</evidence>
<dbReference type="InterPro" id="IPR000860">
    <property type="entry name" value="HemC"/>
</dbReference>
<evidence type="ECO:0000313" key="9">
    <source>
        <dbReference type="EMBL" id="AVH55544.1"/>
    </source>
</evidence>
<proteinExistence type="inferred from homology"/>
<evidence type="ECO:0000256" key="1">
    <source>
        <dbReference type="ARBA" id="ARBA00002869"/>
    </source>
</evidence>
<dbReference type="InterPro" id="IPR022417">
    <property type="entry name" value="Porphobilin_deaminase_N"/>
</dbReference>
<dbReference type="PANTHER" id="PTHR11557:SF0">
    <property type="entry name" value="PORPHOBILINOGEN DEAMINASE"/>
    <property type="match status" value="1"/>
</dbReference>
<evidence type="ECO:0000256" key="6">
    <source>
        <dbReference type="ARBA" id="ARBA00048169"/>
    </source>
</evidence>
<dbReference type="EMBL" id="CP026652">
    <property type="protein sequence ID" value="AVH55544.1"/>
    <property type="molecule type" value="Genomic_DNA"/>
</dbReference>
<dbReference type="SUPFAM" id="SSF53850">
    <property type="entry name" value="Periplasmic binding protein-like II"/>
    <property type="match status" value="1"/>
</dbReference>
<dbReference type="SUPFAM" id="SSF54782">
    <property type="entry name" value="Porphobilinogen deaminase (hydroxymethylbilane synthase), C-terminal domain"/>
    <property type="match status" value="1"/>
</dbReference>
<comment type="catalytic activity">
    <reaction evidence="6">
        <text>4 porphobilinogen + H2O = hydroxymethylbilane + 4 NH4(+)</text>
        <dbReference type="Rhea" id="RHEA:13185"/>
        <dbReference type="ChEBI" id="CHEBI:15377"/>
        <dbReference type="ChEBI" id="CHEBI:28938"/>
        <dbReference type="ChEBI" id="CHEBI:57845"/>
        <dbReference type="ChEBI" id="CHEBI:58126"/>
        <dbReference type="EC" id="2.5.1.61"/>
    </reaction>
</comment>
<organism evidence="9 10">
    <name type="scientific">Streptomyces dengpaensis</name>
    <dbReference type="NCBI Taxonomy" id="2049881"/>
    <lineage>
        <taxon>Bacteria</taxon>
        <taxon>Bacillati</taxon>
        <taxon>Actinomycetota</taxon>
        <taxon>Actinomycetes</taxon>
        <taxon>Kitasatosporales</taxon>
        <taxon>Streptomycetaceae</taxon>
        <taxon>Streptomyces</taxon>
    </lineage>
</organism>
<dbReference type="PIRSF" id="PIRSF001438">
    <property type="entry name" value="4pyrrol_synth_OHMeBilane_synth"/>
    <property type="match status" value="1"/>
</dbReference>
<dbReference type="Gene3D" id="3.30.160.40">
    <property type="entry name" value="Porphobilinogen deaminase, C-terminal domain"/>
    <property type="match status" value="1"/>
</dbReference>
<comment type="similarity">
    <text evidence="2">Belongs to the HMBS family.</text>
</comment>
<comment type="function">
    <text evidence="1">Tetrapolymerization of the monopyrrole PBG into the hydroxymethylbilane pre-uroporphyrinogen in several discrete steps.</text>
</comment>
<accession>A0ABM6SMN1</accession>
<dbReference type="NCBIfam" id="TIGR00212">
    <property type="entry name" value="hemC"/>
    <property type="match status" value="1"/>
</dbReference>